<dbReference type="OrthoDB" id="666743at2"/>
<dbReference type="STRING" id="536979.SAMN04488055_4097"/>
<name>A0A1N6JJP9_9BACT</name>
<evidence type="ECO:0000313" key="3">
    <source>
        <dbReference type="Proteomes" id="UP000185003"/>
    </source>
</evidence>
<evidence type="ECO:0000256" key="1">
    <source>
        <dbReference type="SAM" id="SignalP"/>
    </source>
</evidence>
<organism evidence="2 3">
    <name type="scientific">Chitinophaga niabensis</name>
    <dbReference type="NCBI Taxonomy" id="536979"/>
    <lineage>
        <taxon>Bacteria</taxon>
        <taxon>Pseudomonadati</taxon>
        <taxon>Bacteroidota</taxon>
        <taxon>Chitinophagia</taxon>
        <taxon>Chitinophagales</taxon>
        <taxon>Chitinophagaceae</taxon>
        <taxon>Chitinophaga</taxon>
    </lineage>
</organism>
<feature type="chain" id="PRO_5012478383" description="Lipoprotein" evidence="1">
    <location>
        <begin position="24"/>
        <end position="180"/>
    </location>
</feature>
<dbReference type="AlphaFoldDB" id="A0A1N6JJP9"/>
<protein>
    <recommendedName>
        <fullName evidence="4">Lipoprotein</fullName>
    </recommendedName>
</protein>
<gene>
    <name evidence="2" type="ORF">SAMN04488055_4097</name>
</gene>
<reference evidence="2 3" key="1">
    <citation type="submission" date="2016-11" db="EMBL/GenBank/DDBJ databases">
        <authorList>
            <person name="Jaros S."/>
            <person name="Januszkiewicz K."/>
            <person name="Wedrychowicz H."/>
        </authorList>
    </citation>
    <scope>NUCLEOTIDE SEQUENCE [LARGE SCALE GENOMIC DNA]</scope>
    <source>
        <strain evidence="2 3">DSM 24787</strain>
    </source>
</reference>
<sequence length="180" mass="19739">MTKHLVNSLAVICCGFFFMPACTDYNAAELVNCEKAAIDLRIDNRMIPMKILSSTLLRTTNATGSFKVLSLEASVDTMKVVMNIKDGIYINNSVQLLSDSLKVKTYSYSRKAGQDTTGLVLAGVKVGQDYKFFTTDSAAFTITEIDPANKNITGIYYLQTTNPVLKISGAFTKVCFLSIK</sequence>
<keyword evidence="3" id="KW-1185">Reference proteome</keyword>
<dbReference type="Proteomes" id="UP000185003">
    <property type="component" value="Unassembled WGS sequence"/>
</dbReference>
<dbReference type="EMBL" id="FSRA01000002">
    <property type="protein sequence ID" value="SIO44598.1"/>
    <property type="molecule type" value="Genomic_DNA"/>
</dbReference>
<feature type="signal peptide" evidence="1">
    <location>
        <begin position="1"/>
        <end position="23"/>
    </location>
</feature>
<keyword evidence="1" id="KW-0732">Signal</keyword>
<accession>A0A1N6JJP9</accession>
<evidence type="ECO:0000313" key="2">
    <source>
        <dbReference type="EMBL" id="SIO44598.1"/>
    </source>
</evidence>
<dbReference type="RefSeq" id="WP_143197533.1">
    <property type="nucleotide sequence ID" value="NZ_FSRA01000002.1"/>
</dbReference>
<evidence type="ECO:0008006" key="4">
    <source>
        <dbReference type="Google" id="ProtNLM"/>
    </source>
</evidence>
<proteinExistence type="predicted"/>